<name>A0A8S4S782_9NEOP</name>
<reference evidence="8" key="1">
    <citation type="submission" date="2022-03" db="EMBL/GenBank/DDBJ databases">
        <authorList>
            <person name="Lindestad O."/>
        </authorList>
    </citation>
    <scope>NUCLEOTIDE SEQUENCE</scope>
</reference>
<dbReference type="PANTHER" id="PTHR22792:SF166">
    <property type="entry name" value="LUPUS LA PROTEIN HOMOLOG"/>
    <property type="match status" value="1"/>
</dbReference>
<dbReference type="PROSITE" id="PS50961">
    <property type="entry name" value="HTH_LA"/>
    <property type="match status" value="1"/>
</dbReference>
<dbReference type="InterPro" id="IPR012677">
    <property type="entry name" value="Nucleotide-bd_a/b_plait_sf"/>
</dbReference>
<comment type="subcellular location">
    <subcellularLocation>
        <location evidence="1">Nucleus</location>
    </subcellularLocation>
</comment>
<evidence type="ECO:0000256" key="4">
    <source>
        <dbReference type="PROSITE-ProRule" id="PRU00332"/>
    </source>
</evidence>
<evidence type="ECO:0000256" key="5">
    <source>
        <dbReference type="SAM" id="MobiDB-lite"/>
    </source>
</evidence>
<dbReference type="GO" id="GO:1990904">
    <property type="term" value="C:ribonucleoprotein complex"/>
    <property type="evidence" value="ECO:0007669"/>
    <property type="project" value="InterPro"/>
</dbReference>
<dbReference type="Gene3D" id="1.10.10.10">
    <property type="entry name" value="Winged helix-like DNA-binding domain superfamily/Winged helix DNA-binding domain"/>
    <property type="match status" value="1"/>
</dbReference>
<dbReference type="SMART" id="SM00715">
    <property type="entry name" value="LA"/>
    <property type="match status" value="1"/>
</dbReference>
<dbReference type="InterPro" id="IPR002344">
    <property type="entry name" value="Lupus_La"/>
</dbReference>
<evidence type="ECO:0000259" key="7">
    <source>
        <dbReference type="PROSITE" id="PS50961"/>
    </source>
</evidence>
<evidence type="ECO:0000313" key="8">
    <source>
        <dbReference type="EMBL" id="CAH2258270.1"/>
    </source>
</evidence>
<protein>
    <submittedName>
        <fullName evidence="8">Jg4526 protein</fullName>
    </submittedName>
</protein>
<dbReference type="CDD" id="cd12291">
    <property type="entry name" value="RRM1_La"/>
    <property type="match status" value="1"/>
</dbReference>
<evidence type="ECO:0000313" key="9">
    <source>
        <dbReference type="Proteomes" id="UP000838756"/>
    </source>
</evidence>
<dbReference type="GO" id="GO:0045727">
    <property type="term" value="P:positive regulation of translation"/>
    <property type="evidence" value="ECO:0007669"/>
    <property type="project" value="TreeGrafter"/>
</dbReference>
<feature type="region of interest" description="Disordered" evidence="5">
    <location>
        <begin position="1"/>
        <end position="26"/>
    </location>
</feature>
<gene>
    <name evidence="8" type="primary">jg4526</name>
    <name evidence="8" type="ORF">PAEG_LOCUS23301</name>
</gene>
<feature type="domain" description="RRM" evidence="6">
    <location>
        <begin position="127"/>
        <end position="224"/>
    </location>
</feature>
<dbReference type="SMART" id="SM00360">
    <property type="entry name" value="RRM"/>
    <property type="match status" value="1"/>
</dbReference>
<dbReference type="InterPro" id="IPR045180">
    <property type="entry name" value="La_dom_prot"/>
</dbReference>
<keyword evidence="9" id="KW-1185">Reference proteome</keyword>
<dbReference type="GO" id="GO:0005634">
    <property type="term" value="C:nucleus"/>
    <property type="evidence" value="ECO:0007669"/>
    <property type="project" value="UniProtKB-SubCell"/>
</dbReference>
<dbReference type="Proteomes" id="UP000838756">
    <property type="component" value="Unassembled WGS sequence"/>
</dbReference>
<dbReference type="PRINTS" id="PR00302">
    <property type="entry name" value="LUPUSLA"/>
</dbReference>
<dbReference type="SUPFAM" id="SSF46785">
    <property type="entry name" value="Winged helix' DNA-binding domain"/>
    <property type="match status" value="1"/>
</dbReference>
<evidence type="ECO:0000256" key="3">
    <source>
        <dbReference type="ARBA" id="ARBA00023242"/>
    </source>
</evidence>
<dbReference type="InterPro" id="IPR006630">
    <property type="entry name" value="La_HTH"/>
</dbReference>
<dbReference type="InterPro" id="IPR036390">
    <property type="entry name" value="WH_DNA-bd_sf"/>
</dbReference>
<dbReference type="CDD" id="cd08028">
    <property type="entry name" value="LARP_3"/>
    <property type="match status" value="1"/>
</dbReference>
<dbReference type="Gene3D" id="3.30.70.330">
    <property type="match status" value="1"/>
</dbReference>
<dbReference type="InterPro" id="IPR036388">
    <property type="entry name" value="WH-like_DNA-bd_sf"/>
</dbReference>
<dbReference type="Pfam" id="PF00076">
    <property type="entry name" value="RRM_1"/>
    <property type="match status" value="1"/>
</dbReference>
<sequence>MTEEKEVVTETNGQENNDKENDTEELTDLESGIIRQVEYYFGDLNLPRDKFLREQVKLDDGWVPLEVLTRFNRLARLSTDIDIIANAINKSTTGLLEVSDNNKKVRRNPEMAIPEMNEERRKELTSRTVYAKGFPKDAALDDILKYFKQFEEVENIIMRRYLDKQTKKRLFKGSIFATFKTKEQAEKFLGTKDLKYNDADLLILWQDNYMQQKQEEYAVKKDKKDKKHKEKEKKEKKDDFKLPTGTVLHFNQGHDKMTREDVKEALTPLGSNHMASPAPFYPVNLSGDISYSGGLPNRNTKLY</sequence>
<comment type="caution">
    <text evidence="8">The sequence shown here is derived from an EMBL/GenBank/DDBJ whole genome shotgun (WGS) entry which is preliminary data.</text>
</comment>
<dbReference type="InterPro" id="IPR000504">
    <property type="entry name" value="RRM_dom"/>
</dbReference>
<dbReference type="InterPro" id="IPR035979">
    <property type="entry name" value="RBD_domain_sf"/>
</dbReference>
<dbReference type="OrthoDB" id="439993at2759"/>
<evidence type="ECO:0000256" key="2">
    <source>
        <dbReference type="ARBA" id="ARBA00022884"/>
    </source>
</evidence>
<feature type="region of interest" description="Disordered" evidence="5">
    <location>
        <begin position="218"/>
        <end position="239"/>
    </location>
</feature>
<accession>A0A8S4S782</accession>
<dbReference type="PANTHER" id="PTHR22792">
    <property type="entry name" value="LUPUS LA PROTEIN-RELATED"/>
    <property type="match status" value="1"/>
</dbReference>
<feature type="domain" description="HTH La-type RNA-binding" evidence="7">
    <location>
        <begin position="23"/>
        <end position="115"/>
    </location>
</feature>
<dbReference type="AlphaFoldDB" id="A0A8S4S782"/>
<keyword evidence="2 4" id="KW-0694">RNA-binding</keyword>
<dbReference type="SUPFAM" id="SSF54928">
    <property type="entry name" value="RNA-binding domain, RBD"/>
    <property type="match status" value="1"/>
</dbReference>
<evidence type="ECO:0000256" key="1">
    <source>
        <dbReference type="ARBA" id="ARBA00004123"/>
    </source>
</evidence>
<dbReference type="Pfam" id="PF05383">
    <property type="entry name" value="La"/>
    <property type="match status" value="1"/>
</dbReference>
<dbReference type="EMBL" id="CAKXAJ010026141">
    <property type="protein sequence ID" value="CAH2258270.1"/>
    <property type="molecule type" value="Genomic_DNA"/>
</dbReference>
<evidence type="ECO:0000259" key="6">
    <source>
        <dbReference type="PROSITE" id="PS50102"/>
    </source>
</evidence>
<dbReference type="PROSITE" id="PS50102">
    <property type="entry name" value="RRM"/>
    <property type="match status" value="1"/>
</dbReference>
<organism evidence="8 9">
    <name type="scientific">Pararge aegeria aegeria</name>
    <dbReference type="NCBI Taxonomy" id="348720"/>
    <lineage>
        <taxon>Eukaryota</taxon>
        <taxon>Metazoa</taxon>
        <taxon>Ecdysozoa</taxon>
        <taxon>Arthropoda</taxon>
        <taxon>Hexapoda</taxon>
        <taxon>Insecta</taxon>
        <taxon>Pterygota</taxon>
        <taxon>Neoptera</taxon>
        <taxon>Endopterygota</taxon>
        <taxon>Lepidoptera</taxon>
        <taxon>Glossata</taxon>
        <taxon>Ditrysia</taxon>
        <taxon>Papilionoidea</taxon>
        <taxon>Nymphalidae</taxon>
        <taxon>Satyrinae</taxon>
        <taxon>Satyrini</taxon>
        <taxon>Parargina</taxon>
        <taxon>Pararge</taxon>
    </lineage>
</organism>
<proteinExistence type="predicted"/>
<dbReference type="GO" id="GO:0005829">
    <property type="term" value="C:cytosol"/>
    <property type="evidence" value="ECO:0007669"/>
    <property type="project" value="TreeGrafter"/>
</dbReference>
<dbReference type="GO" id="GO:0008033">
    <property type="term" value="P:tRNA processing"/>
    <property type="evidence" value="ECO:0007669"/>
    <property type="project" value="TreeGrafter"/>
</dbReference>
<dbReference type="GO" id="GO:0010494">
    <property type="term" value="C:cytoplasmic stress granule"/>
    <property type="evidence" value="ECO:0007669"/>
    <property type="project" value="TreeGrafter"/>
</dbReference>
<dbReference type="GO" id="GO:0003729">
    <property type="term" value="F:mRNA binding"/>
    <property type="evidence" value="ECO:0007669"/>
    <property type="project" value="TreeGrafter"/>
</dbReference>
<keyword evidence="3" id="KW-0539">Nucleus</keyword>